<dbReference type="SMART" id="SM00225">
    <property type="entry name" value="BTB"/>
    <property type="match status" value="1"/>
</dbReference>
<dbReference type="AlphaFoldDB" id="A0A165SQS5"/>
<dbReference type="OrthoDB" id="3036049at2759"/>
<evidence type="ECO:0000313" key="4">
    <source>
        <dbReference type="Proteomes" id="UP000076727"/>
    </source>
</evidence>
<protein>
    <recommendedName>
        <fullName evidence="2">BTB domain-containing protein</fullName>
    </recommendedName>
</protein>
<feature type="domain" description="BTB" evidence="2">
    <location>
        <begin position="43"/>
        <end position="142"/>
    </location>
</feature>
<dbReference type="Proteomes" id="UP000076727">
    <property type="component" value="Unassembled WGS sequence"/>
</dbReference>
<accession>A0A165SQS5</accession>
<keyword evidence="4" id="KW-1185">Reference proteome</keyword>
<dbReference type="InterPro" id="IPR011333">
    <property type="entry name" value="SKP1/BTB/POZ_sf"/>
</dbReference>
<evidence type="ECO:0000259" key="2">
    <source>
        <dbReference type="SMART" id="SM00225"/>
    </source>
</evidence>
<reference evidence="3 4" key="1">
    <citation type="journal article" date="2016" name="Mol. Biol. Evol.">
        <title>Comparative Genomics of Early-Diverging Mushroom-Forming Fungi Provides Insights into the Origins of Lignocellulose Decay Capabilities.</title>
        <authorList>
            <person name="Nagy L.G."/>
            <person name="Riley R."/>
            <person name="Tritt A."/>
            <person name="Adam C."/>
            <person name="Daum C."/>
            <person name="Floudas D."/>
            <person name="Sun H."/>
            <person name="Yadav J.S."/>
            <person name="Pangilinan J."/>
            <person name="Larsson K.H."/>
            <person name="Matsuura K."/>
            <person name="Barry K."/>
            <person name="Labutti K."/>
            <person name="Kuo R."/>
            <person name="Ohm R.A."/>
            <person name="Bhattacharya S.S."/>
            <person name="Shirouzu T."/>
            <person name="Yoshinaga Y."/>
            <person name="Martin F.M."/>
            <person name="Grigoriev I.V."/>
            <person name="Hibbett D.S."/>
        </authorList>
    </citation>
    <scope>NUCLEOTIDE SEQUENCE [LARGE SCALE GENOMIC DNA]</scope>
    <source>
        <strain evidence="3 4">L-15889</strain>
    </source>
</reference>
<organism evidence="3 4">
    <name type="scientific">Daedalea quercina L-15889</name>
    <dbReference type="NCBI Taxonomy" id="1314783"/>
    <lineage>
        <taxon>Eukaryota</taxon>
        <taxon>Fungi</taxon>
        <taxon>Dikarya</taxon>
        <taxon>Basidiomycota</taxon>
        <taxon>Agaricomycotina</taxon>
        <taxon>Agaricomycetes</taxon>
        <taxon>Polyporales</taxon>
        <taxon>Fomitopsis</taxon>
    </lineage>
</organism>
<evidence type="ECO:0000256" key="1">
    <source>
        <dbReference type="SAM" id="MobiDB-lite"/>
    </source>
</evidence>
<sequence>MATGIGAWKIRQPHVSLDPGSEEHSGSSEDKAKRDDGIWFPDGNVILQAGGIAFHVYHGLLTLHSEALADMFSVLQPECVDTLDECPVIHLSDHPGDLRHLLRVLFSAHFPFSVVTSVARLAHKYGINNILEDALDRMKSCFSDALFQWAEADENGGSHLMTYEETDAIAAVNIARLTNTTTMLPVALYICYQPETEAILNGVTRDDGTIEQLAPDDIVRCIDARRILVHDM</sequence>
<feature type="region of interest" description="Disordered" evidence="1">
    <location>
        <begin position="15"/>
        <end position="35"/>
    </location>
</feature>
<name>A0A165SQS5_9APHY</name>
<proteinExistence type="predicted"/>
<feature type="compositionally biased region" description="Basic and acidic residues" evidence="1">
    <location>
        <begin position="21"/>
        <end position="35"/>
    </location>
</feature>
<evidence type="ECO:0000313" key="3">
    <source>
        <dbReference type="EMBL" id="KZT72350.1"/>
    </source>
</evidence>
<dbReference type="STRING" id="1314783.A0A165SQS5"/>
<dbReference type="EMBL" id="KV429041">
    <property type="protein sequence ID" value="KZT72350.1"/>
    <property type="molecule type" value="Genomic_DNA"/>
</dbReference>
<gene>
    <name evidence="3" type="ORF">DAEQUDRAFT_705484</name>
</gene>
<dbReference type="InterPro" id="IPR000210">
    <property type="entry name" value="BTB/POZ_dom"/>
</dbReference>
<dbReference type="Gene3D" id="3.30.710.10">
    <property type="entry name" value="Potassium Channel Kv1.1, Chain A"/>
    <property type="match status" value="1"/>
</dbReference>